<organism evidence="2 3">
    <name type="scientific">Thalassiosira oceanica</name>
    <name type="common">Marine diatom</name>
    <dbReference type="NCBI Taxonomy" id="159749"/>
    <lineage>
        <taxon>Eukaryota</taxon>
        <taxon>Sar</taxon>
        <taxon>Stramenopiles</taxon>
        <taxon>Ochrophyta</taxon>
        <taxon>Bacillariophyta</taxon>
        <taxon>Coscinodiscophyceae</taxon>
        <taxon>Thalassiosirophycidae</taxon>
        <taxon>Thalassiosirales</taxon>
        <taxon>Thalassiosiraceae</taxon>
        <taxon>Thalassiosira</taxon>
    </lineage>
</organism>
<evidence type="ECO:0000313" key="2">
    <source>
        <dbReference type="EMBL" id="EJK70320.1"/>
    </source>
</evidence>
<proteinExistence type="predicted"/>
<accession>K0SY57</accession>
<name>K0SY57_THAOC</name>
<evidence type="ECO:0000256" key="1">
    <source>
        <dbReference type="SAM" id="MobiDB-lite"/>
    </source>
</evidence>
<feature type="compositionally biased region" description="Gly residues" evidence="1">
    <location>
        <begin position="29"/>
        <end position="45"/>
    </location>
</feature>
<feature type="compositionally biased region" description="Polar residues" evidence="1">
    <location>
        <begin position="100"/>
        <end position="110"/>
    </location>
</feature>
<dbReference type="AlphaFoldDB" id="K0SY57"/>
<feature type="non-terminal residue" evidence="2">
    <location>
        <position position="110"/>
    </location>
</feature>
<feature type="compositionally biased region" description="Low complexity" evidence="1">
    <location>
        <begin position="46"/>
        <end position="67"/>
    </location>
</feature>
<comment type="caution">
    <text evidence="2">The sequence shown here is derived from an EMBL/GenBank/DDBJ whole genome shotgun (WGS) entry which is preliminary data.</text>
</comment>
<keyword evidence="3" id="KW-1185">Reference proteome</keyword>
<dbReference type="EMBL" id="AGNL01008702">
    <property type="protein sequence ID" value="EJK70320.1"/>
    <property type="molecule type" value="Genomic_DNA"/>
</dbReference>
<sequence length="110" mass="10454">MPRTRRASTPAEGDGGSPVEAKAGDVANAGGGGTIKAEEGAGGEPPGEVTAATTGATTPATPQDGTASPSSEVITGGGGGSIRSGRDPPRPSPSPRRSSTEAAGSTRPST</sequence>
<gene>
    <name evidence="2" type="ORF">THAOC_08330</name>
</gene>
<dbReference type="Proteomes" id="UP000266841">
    <property type="component" value="Unassembled WGS sequence"/>
</dbReference>
<feature type="region of interest" description="Disordered" evidence="1">
    <location>
        <begin position="1"/>
        <end position="110"/>
    </location>
</feature>
<evidence type="ECO:0000313" key="3">
    <source>
        <dbReference type="Proteomes" id="UP000266841"/>
    </source>
</evidence>
<protein>
    <submittedName>
        <fullName evidence="2">Uncharacterized protein</fullName>
    </submittedName>
</protein>
<reference evidence="2 3" key="1">
    <citation type="journal article" date="2012" name="Genome Biol.">
        <title>Genome and low-iron response of an oceanic diatom adapted to chronic iron limitation.</title>
        <authorList>
            <person name="Lommer M."/>
            <person name="Specht M."/>
            <person name="Roy A.S."/>
            <person name="Kraemer L."/>
            <person name="Andreson R."/>
            <person name="Gutowska M.A."/>
            <person name="Wolf J."/>
            <person name="Bergner S.V."/>
            <person name="Schilhabel M.B."/>
            <person name="Klostermeier U.C."/>
            <person name="Beiko R.G."/>
            <person name="Rosenstiel P."/>
            <person name="Hippler M."/>
            <person name="Laroche J."/>
        </authorList>
    </citation>
    <scope>NUCLEOTIDE SEQUENCE [LARGE SCALE GENOMIC DNA]</scope>
    <source>
        <strain evidence="2 3">CCMP1005</strain>
    </source>
</reference>